<organism evidence="2">
    <name type="scientific">Acidobacterium capsulatum</name>
    <dbReference type="NCBI Taxonomy" id="33075"/>
    <lineage>
        <taxon>Bacteria</taxon>
        <taxon>Pseudomonadati</taxon>
        <taxon>Acidobacteriota</taxon>
        <taxon>Terriglobia</taxon>
        <taxon>Terriglobales</taxon>
        <taxon>Acidobacteriaceae</taxon>
        <taxon>Acidobacterium</taxon>
    </lineage>
</organism>
<feature type="chain" id="PRO_5031478914" description="Lipoprotein" evidence="1">
    <location>
        <begin position="19"/>
        <end position="249"/>
    </location>
</feature>
<dbReference type="AlphaFoldDB" id="A0A7V5CTI2"/>
<gene>
    <name evidence="2" type="ORF">ENW50_08000</name>
</gene>
<feature type="signal peptide" evidence="1">
    <location>
        <begin position="1"/>
        <end position="18"/>
    </location>
</feature>
<comment type="caution">
    <text evidence="2">The sequence shown here is derived from an EMBL/GenBank/DDBJ whole genome shotgun (WGS) entry which is preliminary data.</text>
</comment>
<evidence type="ECO:0000256" key="1">
    <source>
        <dbReference type="SAM" id="SignalP"/>
    </source>
</evidence>
<keyword evidence="1" id="KW-0732">Signal</keyword>
<protein>
    <recommendedName>
        <fullName evidence="3">Lipoprotein</fullName>
    </recommendedName>
</protein>
<sequence>MKKLLCAAVLLVCASAFGQQSLNNASIEKLSKSGLGNDVIVAMIQSQPGSYDVSSSEILKLKQAGIADKVLAAMVEKDGANEQSSNSNYANLDIGVYTQVKGAWTVVPTEVVNWKTGGFLKSLATDGIIKGDVNGRLKGAHSSTKLTSATAILIKAPDGDEATDFQLVHLHQKSHAREFRLVTGGVIHASGGASRDAVAFKQKRVARRTYLVQLPADLKPGEYAFLAPGFSASTTAGSAGKAYSFTFVE</sequence>
<name>A0A7V5CTI2_9BACT</name>
<evidence type="ECO:0000313" key="2">
    <source>
        <dbReference type="EMBL" id="HGY94607.1"/>
    </source>
</evidence>
<reference evidence="2" key="1">
    <citation type="journal article" date="2020" name="mSystems">
        <title>Genome- and Community-Level Interaction Insights into Carbon Utilization and Element Cycling Functions of Hydrothermarchaeota in Hydrothermal Sediment.</title>
        <authorList>
            <person name="Zhou Z."/>
            <person name="Liu Y."/>
            <person name="Xu W."/>
            <person name="Pan J."/>
            <person name="Luo Z.H."/>
            <person name="Li M."/>
        </authorList>
    </citation>
    <scope>NUCLEOTIDE SEQUENCE [LARGE SCALE GENOMIC DNA]</scope>
    <source>
        <strain evidence="2">SpSt-855</strain>
    </source>
</reference>
<proteinExistence type="predicted"/>
<evidence type="ECO:0008006" key="3">
    <source>
        <dbReference type="Google" id="ProtNLM"/>
    </source>
</evidence>
<accession>A0A7V5CTI2</accession>
<dbReference type="EMBL" id="DTKL01000049">
    <property type="protein sequence ID" value="HGY94607.1"/>
    <property type="molecule type" value="Genomic_DNA"/>
</dbReference>